<feature type="region of interest" description="Disordered" evidence="1">
    <location>
        <begin position="1"/>
        <end position="31"/>
    </location>
</feature>
<gene>
    <name evidence="2" type="ORF">GPUH_LOCUS4335</name>
</gene>
<dbReference type="EMBL" id="UYRT01008074">
    <property type="protein sequence ID" value="VDK44152.1"/>
    <property type="molecule type" value="Genomic_DNA"/>
</dbReference>
<evidence type="ECO:0000256" key="1">
    <source>
        <dbReference type="SAM" id="MobiDB-lite"/>
    </source>
</evidence>
<protein>
    <submittedName>
        <fullName evidence="2 4">Uncharacterized protein</fullName>
    </submittedName>
</protein>
<accession>A0A183D6J3</accession>
<dbReference type="WBParaSite" id="GPUH_0000434101-mRNA-1">
    <property type="protein sequence ID" value="GPUH_0000434101-mRNA-1"/>
    <property type="gene ID" value="GPUH_0000434101"/>
</dbReference>
<reference evidence="4" key="1">
    <citation type="submission" date="2016-06" db="UniProtKB">
        <authorList>
            <consortium name="WormBaseParasite"/>
        </authorList>
    </citation>
    <scope>IDENTIFICATION</scope>
</reference>
<reference evidence="2 3" key="2">
    <citation type="submission" date="2018-11" db="EMBL/GenBank/DDBJ databases">
        <authorList>
            <consortium name="Pathogen Informatics"/>
        </authorList>
    </citation>
    <scope>NUCLEOTIDE SEQUENCE [LARGE SCALE GENOMIC DNA]</scope>
</reference>
<keyword evidence="3" id="KW-1185">Reference proteome</keyword>
<sequence length="69" mass="7871">MEEEETKEYAGADPDDAIIEGGSGPRTIEGGVDECSYEPDYKKYYLLLQMLLLQNVREEPDQQNDRTGR</sequence>
<evidence type="ECO:0000313" key="4">
    <source>
        <dbReference type="WBParaSite" id="GPUH_0000434101-mRNA-1"/>
    </source>
</evidence>
<dbReference type="Proteomes" id="UP000271098">
    <property type="component" value="Unassembled WGS sequence"/>
</dbReference>
<evidence type="ECO:0000313" key="3">
    <source>
        <dbReference type="Proteomes" id="UP000271098"/>
    </source>
</evidence>
<evidence type="ECO:0000313" key="2">
    <source>
        <dbReference type="EMBL" id="VDK44152.1"/>
    </source>
</evidence>
<proteinExistence type="predicted"/>
<name>A0A183D6J3_9BILA</name>
<organism evidence="4">
    <name type="scientific">Gongylonema pulchrum</name>
    <dbReference type="NCBI Taxonomy" id="637853"/>
    <lineage>
        <taxon>Eukaryota</taxon>
        <taxon>Metazoa</taxon>
        <taxon>Ecdysozoa</taxon>
        <taxon>Nematoda</taxon>
        <taxon>Chromadorea</taxon>
        <taxon>Rhabditida</taxon>
        <taxon>Spirurina</taxon>
        <taxon>Spiruromorpha</taxon>
        <taxon>Spiruroidea</taxon>
        <taxon>Gongylonematidae</taxon>
        <taxon>Gongylonema</taxon>
    </lineage>
</organism>
<dbReference type="AlphaFoldDB" id="A0A183D6J3"/>